<feature type="region of interest" description="Disordered" evidence="1">
    <location>
        <begin position="160"/>
        <end position="183"/>
    </location>
</feature>
<feature type="compositionally biased region" description="Basic and acidic residues" evidence="1">
    <location>
        <begin position="160"/>
        <end position="169"/>
    </location>
</feature>
<accession>A0ABS7QT55</accession>
<dbReference type="InterPro" id="IPR029069">
    <property type="entry name" value="HotDog_dom_sf"/>
</dbReference>
<dbReference type="Pfam" id="PF07977">
    <property type="entry name" value="FabA"/>
    <property type="match status" value="1"/>
</dbReference>
<evidence type="ECO:0000313" key="2">
    <source>
        <dbReference type="EMBL" id="MBY8886113.1"/>
    </source>
</evidence>
<name>A0ABS7QT55_9ACTN</name>
<gene>
    <name evidence="2" type="ORF">K7472_14770</name>
</gene>
<dbReference type="Proteomes" id="UP001198565">
    <property type="component" value="Unassembled WGS sequence"/>
</dbReference>
<dbReference type="EMBL" id="JAINVZ010000008">
    <property type="protein sequence ID" value="MBY8886113.1"/>
    <property type="molecule type" value="Genomic_DNA"/>
</dbReference>
<evidence type="ECO:0000313" key="3">
    <source>
        <dbReference type="Proteomes" id="UP001198565"/>
    </source>
</evidence>
<evidence type="ECO:0000256" key="1">
    <source>
        <dbReference type="SAM" id="MobiDB-lite"/>
    </source>
</evidence>
<feature type="compositionally biased region" description="Pro residues" evidence="1">
    <location>
        <begin position="18"/>
        <end position="32"/>
    </location>
</feature>
<dbReference type="RefSeq" id="WP_222977989.1">
    <property type="nucleotide sequence ID" value="NZ_JAINVZ010000008.1"/>
</dbReference>
<protein>
    <submittedName>
        <fullName evidence="2">3-hydroxyacyl-ACP dehydratase</fullName>
    </submittedName>
</protein>
<sequence>MEDLAFDHPVPLAQWWPPRNPPRAEPTTPHPGPAGTRAGADAPPAGFAEWAVTAHEAVLRTHAALQNLLIAQALRGAGRDPAVNGDAVEGSTGAAVVAKVHAVGESTGSAADDTTGAMNVSLVWHHAPPRRADDLRGHGNCAPGRPGWSVRHNGRLLAEARRETSRPGEEEGSPTPGDSIRREALWRPERHVLSRDDLDALSLGRIDHVFAAANGPEDPGAFATWSGLIGADLLEEVALSDTGAATGRLRAASEGDRSWTEVVRAAWQLLAIRVLHDGLHLCLPDACARPAVGRPVAVRLAGAGRLARELTLRAEVTASTLVPRPRVRADVEVLDGSGPVGWLRGVEVVFQETADSSVMPGQNGPGRRSSRGEPVYANELHMAHACEGDLAVTYGPAAHATAAAVRPRLPRGDLLMLNRLVTTPRRGYPIGTTYLTEYDVPQDPWYVRDNAGVVPWFARLEMALQAAAFVGAALGSSLEHPGENLTVRNLEGHAELLHPLPLEGRTVRQRTTLLSHTPLPGALLQRYRFELAVDDEVFQRGETVHGFFTQPVLAQQRGLDGGRHVLPWLFEQPERASAADRFHPEDEALFAEGRLALLRETECLSVPDGGQHRKGYLLLSKRVQQDDWFFGRHFLDDPVLPGSCGVELLFQALRSHLLHSGALPEDTVRALVPAPEQELRWAYRGQILPCHQRIQAEVHVRDVRREREHVLCVADGSVWRDGLRIYAVDGIALRSSGLTGGRGRR</sequence>
<feature type="region of interest" description="Disordered" evidence="1">
    <location>
        <begin position="1"/>
        <end position="42"/>
    </location>
</feature>
<proteinExistence type="predicted"/>
<comment type="caution">
    <text evidence="2">The sequence shown here is derived from an EMBL/GenBank/DDBJ whole genome shotgun (WGS) entry which is preliminary data.</text>
</comment>
<organism evidence="2 3">
    <name type="scientific">Streptantibioticus parmotrematis</name>
    <dbReference type="NCBI Taxonomy" id="2873249"/>
    <lineage>
        <taxon>Bacteria</taxon>
        <taxon>Bacillati</taxon>
        <taxon>Actinomycetota</taxon>
        <taxon>Actinomycetes</taxon>
        <taxon>Kitasatosporales</taxon>
        <taxon>Streptomycetaceae</taxon>
        <taxon>Streptantibioticus</taxon>
    </lineage>
</organism>
<keyword evidence="3" id="KW-1185">Reference proteome</keyword>
<dbReference type="Gene3D" id="3.10.129.10">
    <property type="entry name" value="Hotdog Thioesterase"/>
    <property type="match status" value="2"/>
</dbReference>
<dbReference type="InterPro" id="IPR013114">
    <property type="entry name" value="FabA_FabZ"/>
</dbReference>
<reference evidence="2 3" key="1">
    <citation type="submission" date="2021-08" db="EMBL/GenBank/DDBJ databases">
        <title>Streptomyces sp. PTM05 isolated from lichen.</title>
        <authorList>
            <person name="Somphong A."/>
            <person name="Phongsopitanun W."/>
            <person name="Tanasupawat S."/>
        </authorList>
    </citation>
    <scope>NUCLEOTIDE SEQUENCE [LARGE SCALE GENOMIC DNA]</scope>
    <source>
        <strain evidence="2 3">Ptm05</strain>
    </source>
</reference>
<dbReference type="SUPFAM" id="SSF54637">
    <property type="entry name" value="Thioesterase/thiol ester dehydrase-isomerase"/>
    <property type="match status" value="2"/>
</dbReference>